<keyword evidence="5" id="KW-1185">Reference proteome</keyword>
<evidence type="ECO:0000256" key="1">
    <source>
        <dbReference type="ARBA" id="ARBA00006432"/>
    </source>
</evidence>
<keyword evidence="2" id="KW-0436">Ligase</keyword>
<dbReference type="PANTHER" id="PTHR24096">
    <property type="entry name" value="LONG-CHAIN-FATTY-ACID--COA LIGASE"/>
    <property type="match status" value="1"/>
</dbReference>
<accession>A0A1Y1VW40</accession>
<evidence type="ECO:0000259" key="3">
    <source>
        <dbReference type="Pfam" id="PF00501"/>
    </source>
</evidence>
<feature type="domain" description="AMP-dependent synthetase/ligase" evidence="3">
    <location>
        <begin position="2"/>
        <end position="134"/>
    </location>
</feature>
<dbReference type="InterPro" id="IPR020845">
    <property type="entry name" value="AMP-binding_CS"/>
</dbReference>
<dbReference type="STRING" id="61395.A0A1Y1VW40"/>
<dbReference type="InterPro" id="IPR000873">
    <property type="entry name" value="AMP-dep_synth/lig_dom"/>
</dbReference>
<protein>
    <submittedName>
        <fullName evidence="4">Acetyl-CoA synthetase-like protein</fullName>
    </submittedName>
</protein>
<dbReference type="PANTHER" id="PTHR24096:SF149">
    <property type="entry name" value="AMP-BINDING DOMAIN-CONTAINING PROTEIN-RELATED"/>
    <property type="match status" value="1"/>
</dbReference>
<comment type="similarity">
    <text evidence="1">Belongs to the ATP-dependent AMP-binding enzyme family.</text>
</comment>
<dbReference type="Pfam" id="PF00501">
    <property type="entry name" value="AMP-binding"/>
    <property type="match status" value="1"/>
</dbReference>
<evidence type="ECO:0000313" key="4">
    <source>
        <dbReference type="EMBL" id="ORX65518.1"/>
    </source>
</evidence>
<evidence type="ECO:0000313" key="5">
    <source>
        <dbReference type="Proteomes" id="UP000193922"/>
    </source>
</evidence>
<dbReference type="GO" id="GO:0016405">
    <property type="term" value="F:CoA-ligase activity"/>
    <property type="evidence" value="ECO:0007669"/>
    <property type="project" value="TreeGrafter"/>
</dbReference>
<name>A0A1Y1VW40_9FUNG</name>
<sequence>MAVNPQQSVQALAHQLKDVDARVVFTTAHLLPVLQQVCDAAGLDIPTSNIVLIQGCSDGFTTLETAIDGAAAIESHRVTSPEELNRVALIVYSSGTTGKAKGIMLTHRNIVSMYVMVGRILCAQPRTWRQRLCCQCSTTELMFCQPCRCTSCMAIVCCATNR</sequence>
<reference evidence="4 5" key="1">
    <citation type="submission" date="2016-07" db="EMBL/GenBank/DDBJ databases">
        <title>Pervasive Adenine N6-methylation of Active Genes in Fungi.</title>
        <authorList>
            <consortium name="DOE Joint Genome Institute"/>
            <person name="Mondo S.J."/>
            <person name="Dannebaum R.O."/>
            <person name="Kuo R.C."/>
            <person name="Labutti K."/>
            <person name="Haridas S."/>
            <person name="Kuo A."/>
            <person name="Salamov A."/>
            <person name="Ahrendt S.R."/>
            <person name="Lipzen A."/>
            <person name="Sullivan W."/>
            <person name="Andreopoulos W.B."/>
            <person name="Clum A."/>
            <person name="Lindquist E."/>
            <person name="Daum C."/>
            <person name="Ramamoorthy G.K."/>
            <person name="Gryganskyi A."/>
            <person name="Culley D."/>
            <person name="Magnuson J.K."/>
            <person name="James T.Y."/>
            <person name="O'Malley M.A."/>
            <person name="Stajich J.E."/>
            <person name="Spatafora J.W."/>
            <person name="Visel A."/>
            <person name="Grigoriev I.V."/>
        </authorList>
    </citation>
    <scope>NUCLEOTIDE SEQUENCE [LARGE SCALE GENOMIC DNA]</scope>
    <source>
        <strain evidence="4 5">ATCC 12442</strain>
    </source>
</reference>
<dbReference type="GeneID" id="63799624"/>
<evidence type="ECO:0000256" key="2">
    <source>
        <dbReference type="ARBA" id="ARBA00022598"/>
    </source>
</evidence>
<dbReference type="RefSeq" id="XP_040739684.1">
    <property type="nucleotide sequence ID" value="XM_040882976.1"/>
</dbReference>
<proteinExistence type="inferred from homology"/>
<dbReference type="PROSITE" id="PS00455">
    <property type="entry name" value="AMP_BINDING"/>
    <property type="match status" value="1"/>
</dbReference>
<dbReference type="EMBL" id="MCFD01000027">
    <property type="protein sequence ID" value="ORX65518.1"/>
    <property type="molecule type" value="Genomic_DNA"/>
</dbReference>
<dbReference type="OrthoDB" id="6509636at2759"/>
<dbReference type="SUPFAM" id="SSF56801">
    <property type="entry name" value="Acetyl-CoA synthetase-like"/>
    <property type="match status" value="1"/>
</dbReference>
<organism evidence="4 5">
    <name type="scientific">Linderina pennispora</name>
    <dbReference type="NCBI Taxonomy" id="61395"/>
    <lineage>
        <taxon>Eukaryota</taxon>
        <taxon>Fungi</taxon>
        <taxon>Fungi incertae sedis</taxon>
        <taxon>Zoopagomycota</taxon>
        <taxon>Kickxellomycotina</taxon>
        <taxon>Kickxellomycetes</taxon>
        <taxon>Kickxellales</taxon>
        <taxon>Kickxellaceae</taxon>
        <taxon>Linderina</taxon>
    </lineage>
</organism>
<dbReference type="Gene3D" id="3.40.50.980">
    <property type="match status" value="2"/>
</dbReference>
<comment type="caution">
    <text evidence="4">The sequence shown here is derived from an EMBL/GenBank/DDBJ whole genome shotgun (WGS) entry which is preliminary data.</text>
</comment>
<dbReference type="Proteomes" id="UP000193922">
    <property type="component" value="Unassembled WGS sequence"/>
</dbReference>
<dbReference type="AlphaFoldDB" id="A0A1Y1VW40"/>
<gene>
    <name evidence="4" type="ORF">DL89DRAFT_100198</name>
</gene>